<gene>
    <name evidence="2" type="ORF">LCMiAC01_01730</name>
</gene>
<feature type="compositionally biased region" description="Basic and acidic residues" evidence="1">
    <location>
        <begin position="80"/>
        <end position="97"/>
    </location>
</feature>
<proteinExistence type="predicted"/>
<feature type="region of interest" description="Disordered" evidence="1">
    <location>
        <begin position="43"/>
        <end position="97"/>
    </location>
</feature>
<feature type="compositionally biased region" description="Basic residues" evidence="1">
    <location>
        <begin position="47"/>
        <end position="77"/>
    </location>
</feature>
<evidence type="ECO:0000313" key="2">
    <source>
        <dbReference type="EMBL" id="QBK88496.1"/>
    </source>
</evidence>
<dbReference type="EMBL" id="MK500390">
    <property type="protein sequence ID" value="QBK88496.1"/>
    <property type="molecule type" value="Genomic_DNA"/>
</dbReference>
<name>A0A481Z1C8_9VIRU</name>
<evidence type="ECO:0000256" key="1">
    <source>
        <dbReference type="SAM" id="MobiDB-lite"/>
    </source>
</evidence>
<protein>
    <submittedName>
        <fullName evidence="2">Uncharacterized protein</fullName>
    </submittedName>
</protein>
<accession>A0A481Z1C8</accession>
<organism evidence="2">
    <name type="scientific">Mimivirus LCMiAC01</name>
    <dbReference type="NCBI Taxonomy" id="2506608"/>
    <lineage>
        <taxon>Viruses</taxon>
        <taxon>Varidnaviria</taxon>
        <taxon>Bamfordvirae</taxon>
        <taxon>Nucleocytoviricota</taxon>
        <taxon>Megaviricetes</taxon>
        <taxon>Imitervirales</taxon>
        <taxon>Mimiviridae</taxon>
        <taxon>Klosneuvirinae</taxon>
    </lineage>
</organism>
<reference evidence="2" key="1">
    <citation type="journal article" date="2019" name="MBio">
        <title>Virus Genomes from Deep Sea Sediments Expand the Ocean Megavirome and Support Independent Origins of Viral Gigantism.</title>
        <authorList>
            <person name="Backstrom D."/>
            <person name="Yutin N."/>
            <person name="Jorgensen S.L."/>
            <person name="Dharamshi J."/>
            <person name="Homa F."/>
            <person name="Zaremba-Niedwiedzka K."/>
            <person name="Spang A."/>
            <person name="Wolf Y.I."/>
            <person name="Koonin E.V."/>
            <person name="Ettema T.J."/>
        </authorList>
    </citation>
    <scope>NUCLEOTIDE SEQUENCE</scope>
</reference>
<sequence length="97" mass="11420">MSIFDPDDLYHLADDYFEEYTYACEEIDENKYVQVSYTVKISGSRKSNGKRAKQKNTKKEKTKKFGKYGGGQRKRQLLKLVEESDPIEKKEQKNTKK</sequence>